<reference evidence="3 4" key="1">
    <citation type="journal article" date="2016" name="Int. J. Mol. Sci.">
        <title>Comparative genomics of the extreme acidophile Acidithiobacillus thiooxidans reveals intraspecific divergence and niche adaptation.</title>
        <authorList>
            <person name="Zhang X."/>
            <person name="Feng X."/>
            <person name="Tao J."/>
            <person name="Ma L."/>
            <person name="Xiao Y."/>
            <person name="Liang Y."/>
            <person name="Liu X."/>
            <person name="Yin H."/>
        </authorList>
    </citation>
    <scope>NUCLEOTIDE SEQUENCE [LARGE SCALE GENOMIC DNA]</scope>
    <source>
        <strain evidence="3 4">A02</strain>
    </source>
</reference>
<comment type="caution">
    <text evidence="3">The sequence shown here is derived from an EMBL/GenBank/DDBJ whole genome shotgun (WGS) entry which is preliminary data.</text>
</comment>
<sequence>MKKKLSQKFLVSVLCLSMSAAPLVSWSSFAQANTITILPANQPQVMILLDNSQGMAGVLQGPTGLSGAIMTGSGWGSSNPSSSNYNENLSSSSPVAYTASGFTPPALGSKGASALYSVPCNTSGITAAAQSACKAVGASTSSNTSSSSTNYGYIDNSQSMLNVAEQAIGTIINTPEYNNNIQFGLMDYALSGNVSLYNTWVYYMSDNNGFSFGTSATGAPSGDIAVNNPCYGSVSNGYFTNNSCAKIYNLGYNNLSVSGLYNDNYLYVNASSDAPIINDVMYATGYGGAGSGSTNAVGVNPTLNNMSLPDYEQLAIGGYTASTPYVTYYPYTSRLASNMAPTSAGYIPQSYQQWLSQRGYAFNASTSYNNGNIVSYISATNSTNATNIAKAILPEVFLPNNGSFNYASNGPITASAGYSPMAGAFSTALNYYEGKLKKQPPTTCGSKYVIFITDGQPTQGMNNGYVYPPLGSASAQMFGVTSITASTWSSTNNNAVVEAIQEIQALAQQGIKTYVLGVGSAVNPNVPGASAADQAVALQGQAVLTAMAQAGGTTNFYAATSASDVQSAMNSIIANILGKSVSASYGAPPSATVGSLEFLLKDVNPITGQGDLYAYALQSNGTPSVSASWDANTYMNIKNRTSVLYTTTPGGTNGAGTEISLTSVATNTPSAFGTLPTSLTAGTIAAYTINPSASGGVYLGGRQSGWYMGLPTSTPPQVLTAPNNGQLLGAGGTTNSYLKFAQLHASRQNAVLFSDNDGFLYAMGYNNTGSPTLLWGWMPQGLLPQLQNYNTFWQGVSMQGGFQTVDATVAPTTNSHTWHTYVAGSASNGSILYDLQLTGTGTAGPDLSQTVWEDDLGENYSQPQPSNPVFYQYQTPGTTSFGQTWALWAVNKAISATSSTSYLIGVNVGTGQSFQDSLPFNNTATPYIDASGNLYLGDNTGNIYEISTATLPGLLTPGAATLTLAKDFVNNAAIGNYSSAWSGSLSGSNPGEVQYIGGSYYQGKNYLRVQGPNGITIFSQLNGTWLPVWSAYAGGAGIWSSGAFTTQTSSANPPITALPAGSVVSAPALINSGAVILPVTVPPSANTCGNSNAYYYLYALNNGIFPSGTFTNSTGVAITSALFVGYGTAFTPTVSSFNGRTLLQGSANNTGPTKMFPTGFGAGLPLGGPTGWKLVN</sequence>
<feature type="chain" id="PRO_5009838036" evidence="1">
    <location>
        <begin position="33"/>
        <end position="1176"/>
    </location>
</feature>
<dbReference type="InterPro" id="IPR002035">
    <property type="entry name" value="VWF_A"/>
</dbReference>
<protein>
    <submittedName>
        <fullName evidence="3">Type IV pilin biogenesis protein</fullName>
    </submittedName>
</protein>
<name>A0A1C2IY24_ACITH</name>
<accession>A0A1C2IY24</accession>
<dbReference type="InterPro" id="IPR036465">
    <property type="entry name" value="vWFA_dom_sf"/>
</dbReference>
<gene>
    <name evidence="3" type="ORF">A6P07_07865</name>
</gene>
<feature type="domain" description="VWFA" evidence="2">
    <location>
        <begin position="447"/>
        <end position="572"/>
    </location>
</feature>
<dbReference type="Gene3D" id="3.40.50.410">
    <property type="entry name" value="von Willebrand factor, type A domain"/>
    <property type="match status" value="1"/>
</dbReference>
<dbReference type="eggNOG" id="COG3419">
    <property type="taxonomic scope" value="Bacteria"/>
</dbReference>
<evidence type="ECO:0000256" key="1">
    <source>
        <dbReference type="SAM" id="SignalP"/>
    </source>
</evidence>
<evidence type="ECO:0000313" key="4">
    <source>
        <dbReference type="Proteomes" id="UP000094893"/>
    </source>
</evidence>
<dbReference type="PROSITE" id="PS50234">
    <property type="entry name" value="VWFA"/>
    <property type="match status" value="1"/>
</dbReference>
<feature type="signal peptide" evidence="1">
    <location>
        <begin position="1"/>
        <end position="32"/>
    </location>
</feature>
<dbReference type="Proteomes" id="UP000094893">
    <property type="component" value="Unassembled WGS sequence"/>
</dbReference>
<dbReference type="EMBL" id="LWSA01000098">
    <property type="protein sequence ID" value="OCX73656.1"/>
    <property type="molecule type" value="Genomic_DNA"/>
</dbReference>
<evidence type="ECO:0000259" key="2">
    <source>
        <dbReference type="PROSITE" id="PS50234"/>
    </source>
</evidence>
<dbReference type="SUPFAM" id="SSF53300">
    <property type="entry name" value="vWA-like"/>
    <property type="match status" value="1"/>
</dbReference>
<keyword evidence="1" id="KW-0732">Signal</keyword>
<organism evidence="3 4">
    <name type="scientific">Acidithiobacillus thiooxidans</name>
    <name type="common">Thiobacillus thiooxidans</name>
    <dbReference type="NCBI Taxonomy" id="930"/>
    <lineage>
        <taxon>Bacteria</taxon>
        <taxon>Pseudomonadati</taxon>
        <taxon>Pseudomonadota</taxon>
        <taxon>Acidithiobacillia</taxon>
        <taxon>Acidithiobacillales</taxon>
        <taxon>Acidithiobacillaceae</taxon>
        <taxon>Acidithiobacillus</taxon>
    </lineage>
</organism>
<proteinExistence type="predicted"/>
<dbReference type="AlphaFoldDB" id="A0A1C2IY24"/>
<dbReference type="RefSeq" id="WP_065968128.1">
    <property type="nucleotide sequence ID" value="NZ_LWSA01000098.1"/>
</dbReference>
<evidence type="ECO:0000313" key="3">
    <source>
        <dbReference type="EMBL" id="OCX73656.1"/>
    </source>
</evidence>